<keyword evidence="5" id="KW-0436">Ligase</keyword>
<dbReference type="AlphaFoldDB" id="A0A451AEA1"/>
<comment type="cofactor">
    <cofactor evidence="4">
        <name>Mg(2+)</name>
        <dbReference type="ChEBI" id="CHEBI:18420"/>
    </cofactor>
</comment>
<evidence type="ECO:0000313" key="5">
    <source>
        <dbReference type="EMBL" id="VFK64348.1"/>
    </source>
</evidence>
<dbReference type="EC" id="6.3.3.2" evidence="4"/>
<gene>
    <name evidence="5" type="ORF">BECKTC1821F_GA0114240_11225</name>
</gene>
<dbReference type="Gene3D" id="3.40.50.10420">
    <property type="entry name" value="NagB/RpiA/CoA transferase-like"/>
    <property type="match status" value="1"/>
</dbReference>
<dbReference type="GO" id="GO:0030272">
    <property type="term" value="F:5-formyltetrahydrofolate cyclo-ligase activity"/>
    <property type="evidence" value="ECO:0007669"/>
    <property type="project" value="UniProtKB-EC"/>
</dbReference>
<keyword evidence="4" id="KW-0460">Magnesium</keyword>
<keyword evidence="3 4" id="KW-0067">ATP-binding</keyword>
<dbReference type="SUPFAM" id="SSF100950">
    <property type="entry name" value="NagB/RpiA/CoA transferase-like"/>
    <property type="match status" value="1"/>
</dbReference>
<dbReference type="GO" id="GO:0005524">
    <property type="term" value="F:ATP binding"/>
    <property type="evidence" value="ECO:0007669"/>
    <property type="project" value="UniProtKB-KW"/>
</dbReference>
<dbReference type="GO" id="GO:0035999">
    <property type="term" value="P:tetrahydrofolate interconversion"/>
    <property type="evidence" value="ECO:0007669"/>
    <property type="project" value="TreeGrafter"/>
</dbReference>
<reference evidence="5" key="1">
    <citation type="submission" date="2019-02" db="EMBL/GenBank/DDBJ databases">
        <authorList>
            <person name="Gruber-Vodicka R. H."/>
            <person name="Seah K. B. B."/>
        </authorList>
    </citation>
    <scope>NUCLEOTIDE SEQUENCE</scope>
    <source>
        <strain evidence="5">BECK_BZ126</strain>
    </source>
</reference>
<dbReference type="PANTHER" id="PTHR23407">
    <property type="entry name" value="ATPASE INHIBITOR/5-FORMYLTETRAHYDROFOLATE CYCLO-LIGASE"/>
    <property type="match status" value="1"/>
</dbReference>
<comment type="catalytic activity">
    <reaction evidence="4">
        <text>(6S)-5-formyl-5,6,7,8-tetrahydrofolate + ATP = (6R)-5,10-methenyltetrahydrofolate + ADP + phosphate</text>
        <dbReference type="Rhea" id="RHEA:10488"/>
        <dbReference type="ChEBI" id="CHEBI:30616"/>
        <dbReference type="ChEBI" id="CHEBI:43474"/>
        <dbReference type="ChEBI" id="CHEBI:57455"/>
        <dbReference type="ChEBI" id="CHEBI:57457"/>
        <dbReference type="ChEBI" id="CHEBI:456216"/>
        <dbReference type="EC" id="6.3.3.2"/>
    </reaction>
</comment>
<dbReference type="EMBL" id="CAADFW010000122">
    <property type="protein sequence ID" value="VFK64348.1"/>
    <property type="molecule type" value="Genomic_DNA"/>
</dbReference>
<dbReference type="GO" id="GO:0046872">
    <property type="term" value="F:metal ion binding"/>
    <property type="evidence" value="ECO:0007669"/>
    <property type="project" value="UniProtKB-KW"/>
</dbReference>
<dbReference type="InterPro" id="IPR037171">
    <property type="entry name" value="NagB/RpiA_transferase-like"/>
</dbReference>
<keyword evidence="4" id="KW-0479">Metal-binding</keyword>
<dbReference type="InterPro" id="IPR024185">
    <property type="entry name" value="FTHF_cligase-like_sf"/>
</dbReference>
<dbReference type="InterPro" id="IPR002698">
    <property type="entry name" value="FTHF_cligase"/>
</dbReference>
<proteinExistence type="inferred from homology"/>
<accession>A0A451AEA1</accession>
<keyword evidence="2 4" id="KW-0547">Nucleotide-binding</keyword>
<dbReference type="GO" id="GO:0009396">
    <property type="term" value="P:folic acid-containing compound biosynthetic process"/>
    <property type="evidence" value="ECO:0007669"/>
    <property type="project" value="TreeGrafter"/>
</dbReference>
<comment type="similarity">
    <text evidence="1 4">Belongs to the 5-formyltetrahydrofolate cyclo-ligase family.</text>
</comment>
<dbReference type="NCBIfam" id="TIGR02727">
    <property type="entry name" value="MTHFS_bact"/>
    <property type="match status" value="1"/>
</dbReference>
<name>A0A451AEA1_9GAMM</name>
<dbReference type="Pfam" id="PF01812">
    <property type="entry name" value="5-FTHF_cyc-lig"/>
    <property type="match status" value="1"/>
</dbReference>
<evidence type="ECO:0000256" key="4">
    <source>
        <dbReference type="RuleBase" id="RU361279"/>
    </source>
</evidence>
<sequence length="242" mass="27512">MARCSRTLKLIALARSADMFSRRDIRLRVRNKRQGLSSPARRDSAHRLVANLMGAHLFRRSRRIACFIPQDGEIDLSLLFPQLFSRGKRAYLPVLYGKGLRFLPFDADTPLIRNKYGILEPRLSPDSHCAPQALDLVLTPLVGFDEMGNRLGMGGGYYDRTFAYLPHRRVFVKPMLVGVAYAFQQVATLLPKNSWDVPLDGVVTDDGWLWPRFSRVSRRERNCLPQAKSLQFSPGSLEPSPR</sequence>
<protein>
    <recommendedName>
        <fullName evidence="4">5-formyltetrahydrofolate cyclo-ligase</fullName>
        <ecNumber evidence="4">6.3.3.2</ecNumber>
    </recommendedName>
</protein>
<dbReference type="PANTHER" id="PTHR23407:SF1">
    <property type="entry name" value="5-FORMYLTETRAHYDROFOLATE CYCLO-LIGASE"/>
    <property type="match status" value="1"/>
</dbReference>
<evidence type="ECO:0000256" key="1">
    <source>
        <dbReference type="ARBA" id="ARBA00010638"/>
    </source>
</evidence>
<evidence type="ECO:0000256" key="3">
    <source>
        <dbReference type="ARBA" id="ARBA00022840"/>
    </source>
</evidence>
<evidence type="ECO:0000256" key="2">
    <source>
        <dbReference type="ARBA" id="ARBA00022741"/>
    </source>
</evidence>
<organism evidence="5">
    <name type="scientific">Candidatus Kentrum sp. TC</name>
    <dbReference type="NCBI Taxonomy" id="2126339"/>
    <lineage>
        <taxon>Bacteria</taxon>
        <taxon>Pseudomonadati</taxon>
        <taxon>Pseudomonadota</taxon>
        <taxon>Gammaproteobacteria</taxon>
        <taxon>Candidatus Kentrum</taxon>
    </lineage>
</organism>